<protein>
    <submittedName>
        <fullName evidence="2">Uncharacterized protein</fullName>
    </submittedName>
</protein>
<feature type="coiled-coil region" evidence="1">
    <location>
        <begin position="89"/>
        <end position="123"/>
    </location>
</feature>
<dbReference type="EMBL" id="JAETWB010000002">
    <property type="protein sequence ID" value="MBL6078189.1"/>
    <property type="molecule type" value="Genomic_DNA"/>
</dbReference>
<reference evidence="2 3" key="1">
    <citation type="submission" date="2021-01" db="EMBL/GenBank/DDBJ databases">
        <title>Belnapia mucosa sp. nov. and Belnapia arida sp. nov., isolated from the Tabernas Desert (Almeria, Spain).</title>
        <authorList>
            <person name="Molina-Menor E."/>
            <person name="Vidal-Verdu A."/>
            <person name="Calonge A."/>
            <person name="Satari L."/>
            <person name="Pereto J."/>
            <person name="Porcar M."/>
        </authorList>
    </citation>
    <scope>NUCLEOTIDE SEQUENCE [LARGE SCALE GENOMIC DNA]</scope>
    <source>
        <strain evidence="2 3">T18</strain>
    </source>
</reference>
<proteinExistence type="predicted"/>
<dbReference type="Proteomes" id="UP000660885">
    <property type="component" value="Unassembled WGS sequence"/>
</dbReference>
<accession>A0ABS1U2M2</accession>
<keyword evidence="3" id="KW-1185">Reference proteome</keyword>
<dbReference type="RefSeq" id="WP_202831328.1">
    <property type="nucleotide sequence ID" value="NZ_JAETWB010000002.1"/>
</dbReference>
<sequence length="136" mass="15339">MTESSKQKSFLEVSEGHFAKLVEYVARLRAAGLRLPGRHGRVNKTAVARACGFARETFQQNHRFAATLDAAVEELGIELPEAAEPESRNSEDKAKIMRLEQQLATSRSEIHELRRRLRRFESIADHMAGSGRRVLP</sequence>
<comment type="caution">
    <text evidence="2">The sequence shown here is derived from an EMBL/GenBank/DDBJ whole genome shotgun (WGS) entry which is preliminary data.</text>
</comment>
<keyword evidence="1" id="KW-0175">Coiled coil</keyword>
<evidence type="ECO:0000256" key="1">
    <source>
        <dbReference type="SAM" id="Coils"/>
    </source>
</evidence>
<name>A0ABS1U2M2_9PROT</name>
<gene>
    <name evidence="2" type="ORF">JMJ56_09245</name>
</gene>
<evidence type="ECO:0000313" key="2">
    <source>
        <dbReference type="EMBL" id="MBL6078189.1"/>
    </source>
</evidence>
<evidence type="ECO:0000313" key="3">
    <source>
        <dbReference type="Proteomes" id="UP000660885"/>
    </source>
</evidence>
<organism evidence="2 3">
    <name type="scientific">Belnapia arida</name>
    <dbReference type="NCBI Taxonomy" id="2804533"/>
    <lineage>
        <taxon>Bacteria</taxon>
        <taxon>Pseudomonadati</taxon>
        <taxon>Pseudomonadota</taxon>
        <taxon>Alphaproteobacteria</taxon>
        <taxon>Acetobacterales</taxon>
        <taxon>Roseomonadaceae</taxon>
        <taxon>Belnapia</taxon>
    </lineage>
</organism>